<dbReference type="GO" id="GO:0007030">
    <property type="term" value="P:Golgi organization"/>
    <property type="evidence" value="ECO:0007669"/>
    <property type="project" value="TreeGrafter"/>
</dbReference>
<proteinExistence type="inferred from homology"/>
<name>A0A9W7XIP5_9FUNG</name>
<protein>
    <recommendedName>
        <fullName evidence="3">Conserved oligomeric Golgi complex subunit 7</fullName>
    </recommendedName>
    <alternativeName>
        <fullName evidence="8">Component of oligomeric Golgi complex 7</fullName>
    </alternativeName>
</protein>
<evidence type="ECO:0000313" key="10">
    <source>
        <dbReference type="EMBL" id="KAJ1643692.1"/>
    </source>
</evidence>
<evidence type="ECO:0000256" key="5">
    <source>
        <dbReference type="ARBA" id="ARBA00022927"/>
    </source>
</evidence>
<dbReference type="AlphaFoldDB" id="A0A9W7XIP5"/>
<feature type="region of interest" description="Disordered" evidence="9">
    <location>
        <begin position="191"/>
        <end position="227"/>
    </location>
</feature>
<reference evidence="10" key="1">
    <citation type="submission" date="2022-07" db="EMBL/GenBank/DDBJ databases">
        <title>Phylogenomic reconstructions and comparative analyses of Kickxellomycotina fungi.</title>
        <authorList>
            <person name="Reynolds N.K."/>
            <person name="Stajich J.E."/>
            <person name="Barry K."/>
            <person name="Grigoriev I.V."/>
            <person name="Crous P."/>
            <person name="Smith M.E."/>
        </authorList>
    </citation>
    <scope>NUCLEOTIDE SEQUENCE</scope>
    <source>
        <strain evidence="10">NBRC 105413</strain>
    </source>
</reference>
<dbReference type="PANTHER" id="PTHR21443:SF0">
    <property type="entry name" value="CONSERVED OLIGOMERIC GOLGI COMPLEX SUBUNIT 7"/>
    <property type="match status" value="1"/>
</dbReference>
<keyword evidence="7" id="KW-0472">Membrane</keyword>
<gene>
    <name evidence="10" type="ORF">LPJ64_004564</name>
</gene>
<keyword evidence="6" id="KW-0333">Golgi apparatus</keyword>
<sequence length="926" mass="100918">MEVRLDAFSASDFNVKSWLNEQFATLDAEAAFDGAVRDINGNSDSNSNSSIKEDDNKHTRQQEQDTLIQKLTTQLHLLATNAQQNSDRIKARFRHQAPQIIRDLAALAKLVKETQASVASFAEKINARSLSAPAIDKVVDMDTVRHQLDKSILALRHLRDYTDLPQKITALVDSGDLDQAWQLLEGATVSKTGNSSAERDGDDDASVSANTSNSNSTSANGSSVGLNPQEVQRFKSQIEAAALARLEEGISDHDAQKTLETARLLESHSCADAIGSIYIRLRSEIGARQLQPVVDECRDNHDSDNIDAVLNLITELMSCERTFIEAAELSSDISALLEALFANYLELLQPVIQRKIDAIRSGSAINGADGRNRPSLRIIDLYRCLASFYVELSEAISSSPLSVGANLSFLSASDMLFKPVPRSLVLLFVPFVSFLGVLGSTESDFIRDSSLLKLKRLEPDYARIESYIRDSSAALLAIFVDVEQVLERVFSLVPVSKLRSAISEIASVVADVSSYISGLITDVARRTDISLAALEDFADLTLPSLDLRIGDANSDDPIYQPITSGEKLEAVSSIVGLSILSRVFDQYASALSISIEKQWTDLLDNLQQQQAQFLVAEDIERSRSSGSSSGSSSELQEFTMNPAKLLLNVFMESCATTSEMRTTVILPLLAPDALAVDAQITKISSSGLHLSRKTASAVFFLLASAFRPPLARIPRLTIWHTDAQSKSSMNIEVPVFSSSPSEEAVDIGEKLHILLPELEQVDAMDAQYIKSVGLDGAVPTLHNYVVACLEGNDSKADKAEKHVADEESMSIQPMLSLVLRVISQNIAKQICAIEPKPLSESGKQQLAADVDYIASVVQSFTNAVSLEFDLIRRYTWKYIGHSEEEDPSAKDLEPPIDVEPTSDSASSSGKTLAVVKSNVESLLGRC</sequence>
<evidence type="ECO:0000313" key="11">
    <source>
        <dbReference type="Proteomes" id="UP001145021"/>
    </source>
</evidence>
<organism evidence="10 11">
    <name type="scientific">Coemansia asiatica</name>
    <dbReference type="NCBI Taxonomy" id="1052880"/>
    <lineage>
        <taxon>Eukaryota</taxon>
        <taxon>Fungi</taxon>
        <taxon>Fungi incertae sedis</taxon>
        <taxon>Zoopagomycota</taxon>
        <taxon>Kickxellomycotina</taxon>
        <taxon>Kickxellomycetes</taxon>
        <taxon>Kickxellales</taxon>
        <taxon>Kickxellaceae</taxon>
        <taxon>Coemansia</taxon>
    </lineage>
</organism>
<dbReference type="GO" id="GO:0006886">
    <property type="term" value="P:intracellular protein transport"/>
    <property type="evidence" value="ECO:0007669"/>
    <property type="project" value="InterPro"/>
</dbReference>
<keyword evidence="5" id="KW-0653">Protein transport</keyword>
<keyword evidence="4" id="KW-0813">Transport</keyword>
<feature type="compositionally biased region" description="Low complexity" evidence="9">
    <location>
        <begin position="206"/>
        <end position="225"/>
    </location>
</feature>
<dbReference type="InterPro" id="IPR019335">
    <property type="entry name" value="COG7"/>
</dbReference>
<evidence type="ECO:0000256" key="8">
    <source>
        <dbReference type="ARBA" id="ARBA00031345"/>
    </source>
</evidence>
<comment type="similarity">
    <text evidence="2">Belongs to the COG7 family.</text>
</comment>
<evidence type="ECO:0000256" key="2">
    <source>
        <dbReference type="ARBA" id="ARBA00005831"/>
    </source>
</evidence>
<evidence type="ECO:0000256" key="9">
    <source>
        <dbReference type="SAM" id="MobiDB-lite"/>
    </source>
</evidence>
<dbReference type="GO" id="GO:0006890">
    <property type="term" value="P:retrograde vesicle-mediated transport, Golgi to endoplasmic reticulum"/>
    <property type="evidence" value="ECO:0007669"/>
    <property type="project" value="TreeGrafter"/>
</dbReference>
<dbReference type="Proteomes" id="UP001145021">
    <property type="component" value="Unassembled WGS sequence"/>
</dbReference>
<feature type="region of interest" description="Disordered" evidence="9">
    <location>
        <begin position="37"/>
        <end position="63"/>
    </location>
</feature>
<comment type="subcellular location">
    <subcellularLocation>
        <location evidence="1">Golgi apparatus membrane</location>
        <topology evidence="1">Peripheral membrane protein</topology>
    </subcellularLocation>
</comment>
<accession>A0A9W7XIP5</accession>
<keyword evidence="11" id="KW-1185">Reference proteome</keyword>
<feature type="compositionally biased region" description="Low complexity" evidence="9">
    <location>
        <begin position="38"/>
        <end position="50"/>
    </location>
</feature>
<comment type="caution">
    <text evidence="10">The sequence shown here is derived from an EMBL/GenBank/DDBJ whole genome shotgun (WGS) entry which is preliminary data.</text>
</comment>
<evidence type="ECO:0000256" key="4">
    <source>
        <dbReference type="ARBA" id="ARBA00022448"/>
    </source>
</evidence>
<evidence type="ECO:0000256" key="3">
    <source>
        <dbReference type="ARBA" id="ARBA00020984"/>
    </source>
</evidence>
<feature type="compositionally biased region" description="Basic and acidic residues" evidence="9">
    <location>
        <begin position="51"/>
        <end position="63"/>
    </location>
</feature>
<evidence type="ECO:0000256" key="1">
    <source>
        <dbReference type="ARBA" id="ARBA00004395"/>
    </source>
</evidence>
<evidence type="ECO:0000256" key="7">
    <source>
        <dbReference type="ARBA" id="ARBA00023136"/>
    </source>
</evidence>
<dbReference type="EMBL" id="JANBOH010000230">
    <property type="protein sequence ID" value="KAJ1643692.1"/>
    <property type="molecule type" value="Genomic_DNA"/>
</dbReference>
<dbReference type="GO" id="GO:0000139">
    <property type="term" value="C:Golgi membrane"/>
    <property type="evidence" value="ECO:0007669"/>
    <property type="project" value="UniProtKB-SubCell"/>
</dbReference>
<feature type="region of interest" description="Disordered" evidence="9">
    <location>
        <begin position="883"/>
        <end position="910"/>
    </location>
</feature>
<dbReference type="PANTHER" id="PTHR21443">
    <property type="entry name" value="CONSERVED OLIGOMERIC GOLGI COMPLEX COMPONENT 7"/>
    <property type="match status" value="1"/>
</dbReference>
<feature type="compositionally biased region" description="Polar residues" evidence="9">
    <location>
        <begin position="901"/>
        <end position="910"/>
    </location>
</feature>
<dbReference type="GO" id="GO:0017119">
    <property type="term" value="C:Golgi transport complex"/>
    <property type="evidence" value="ECO:0007669"/>
    <property type="project" value="InterPro"/>
</dbReference>
<evidence type="ECO:0000256" key="6">
    <source>
        <dbReference type="ARBA" id="ARBA00023034"/>
    </source>
</evidence>